<protein>
    <submittedName>
        <fullName evidence="1">Uncharacterized protein</fullName>
    </submittedName>
</protein>
<gene>
    <name evidence="1" type="ORF">SAMN00790413_05803</name>
</gene>
<reference evidence="1 2" key="1">
    <citation type="submission" date="2017-04" db="EMBL/GenBank/DDBJ databases">
        <authorList>
            <person name="Afonso C.L."/>
            <person name="Miller P.J."/>
            <person name="Scott M.A."/>
            <person name="Spackman E."/>
            <person name="Goraichik I."/>
            <person name="Dimitrov K.M."/>
            <person name="Suarez D.L."/>
            <person name="Swayne D.E."/>
        </authorList>
    </citation>
    <scope>NUCLEOTIDE SEQUENCE [LARGE SCALE GENOMIC DNA]</scope>
    <source>
        <strain evidence="1 2">KR-140</strain>
    </source>
</reference>
<evidence type="ECO:0000313" key="2">
    <source>
        <dbReference type="Proteomes" id="UP000192582"/>
    </source>
</evidence>
<name>A0A1W1UDI9_9DEIO</name>
<accession>A0A1W1UDI9</accession>
<dbReference type="STRING" id="695939.SAMN00790413_05803"/>
<dbReference type="EMBL" id="FWWU01000003">
    <property type="protein sequence ID" value="SMB79158.1"/>
    <property type="molecule type" value="Genomic_DNA"/>
</dbReference>
<organism evidence="1 2">
    <name type="scientific">Deinococcus hopiensis KR-140</name>
    <dbReference type="NCBI Taxonomy" id="695939"/>
    <lineage>
        <taxon>Bacteria</taxon>
        <taxon>Thermotogati</taxon>
        <taxon>Deinococcota</taxon>
        <taxon>Deinococci</taxon>
        <taxon>Deinococcales</taxon>
        <taxon>Deinococcaceae</taxon>
        <taxon>Deinococcus</taxon>
    </lineage>
</organism>
<keyword evidence="2" id="KW-1185">Reference proteome</keyword>
<evidence type="ECO:0000313" key="1">
    <source>
        <dbReference type="EMBL" id="SMB79158.1"/>
    </source>
</evidence>
<sequence length="165" mass="18389">MSWEIGLGGSRACSGRGKTCAERWTQRGVLALTLMLGAVSAQSIPRTSSSQTAREYVQQVHDMTGLPVTVKHVACVSSGKPDTLAEVYLTEQRGLYRVGRMELNEKAKQVLDEGRKFPTTQNYYNRYVVRGESFSGLSLNALLGFWRLLGMRFKLDDGEYVCRVS</sequence>
<proteinExistence type="predicted"/>
<dbReference type="Proteomes" id="UP000192582">
    <property type="component" value="Unassembled WGS sequence"/>
</dbReference>
<dbReference type="AlphaFoldDB" id="A0A1W1UDI9"/>